<keyword evidence="7" id="KW-0869">Chloride channel</keyword>
<proteinExistence type="predicted"/>
<keyword evidence="12" id="KW-1185">Reference proteome</keyword>
<dbReference type="Proteomes" id="UP000095342">
    <property type="component" value="Chromosome"/>
</dbReference>
<feature type="transmembrane region" description="Helical" evidence="10">
    <location>
        <begin position="20"/>
        <end position="42"/>
    </location>
</feature>
<protein>
    <recommendedName>
        <fullName evidence="13">Chloride channel protein</fullName>
    </recommendedName>
</protein>
<keyword evidence="4 10" id="KW-1133">Transmembrane helix</keyword>
<keyword evidence="5" id="KW-0406">Ion transport</keyword>
<feature type="transmembrane region" description="Helical" evidence="10">
    <location>
        <begin position="160"/>
        <end position="184"/>
    </location>
</feature>
<dbReference type="PRINTS" id="PR00762">
    <property type="entry name" value="CLCHANNEL"/>
</dbReference>
<feature type="transmembrane region" description="Helical" evidence="10">
    <location>
        <begin position="323"/>
        <end position="345"/>
    </location>
</feature>
<gene>
    <name evidence="11" type="ORF">BJI67_12345</name>
</gene>
<keyword evidence="8" id="KW-0868">Chloride</keyword>
<evidence type="ECO:0000313" key="11">
    <source>
        <dbReference type="EMBL" id="AOV17735.1"/>
    </source>
</evidence>
<dbReference type="RefSeq" id="WP_070073273.1">
    <property type="nucleotide sequence ID" value="NZ_CP017448.1"/>
</dbReference>
<feature type="transmembrane region" description="Helical" evidence="10">
    <location>
        <begin position="267"/>
        <end position="286"/>
    </location>
</feature>
<comment type="subcellular location">
    <subcellularLocation>
        <location evidence="1">Membrane</location>
        <topology evidence="1">Multi-pass membrane protein</topology>
    </subcellularLocation>
</comment>
<dbReference type="EMBL" id="CP017448">
    <property type="protein sequence ID" value="AOV17735.1"/>
    <property type="molecule type" value="Genomic_DNA"/>
</dbReference>
<feature type="transmembrane region" description="Helical" evidence="10">
    <location>
        <begin position="110"/>
        <end position="128"/>
    </location>
</feature>
<sequence length="446" mass="47122">MFRRLVQSTLGRLAPDGWRIRLIFWVGAVLVGVVASFFASAADYANALFRHLVAISPFLPLVVTPGLIMLAAWITQRWFQGAEGSGIPQCIAALDIHEESVRARMLSWRIAFGKIILTLLGLLSGASIGREGPTVHIGAAVLFSLGRLGRFPFHYMDRGMILAGGAAGIAAAFNTPLAGILFAIEEMSRSFEERTSGTLITAVLLAGITSIALLGNYTYLGVVPANVSVRTGLLPVLVCGVAGGLLGGLFSTLLIRGQRWLRPIYKRHTLIVAGICGLGIAFIGLASGGLTYGSGYEAAKGLVQHTEAVNDTFPYLKLLATAISYWSGIPGGIFAPSLATGAGLGAHLAHWFPHTELAAMVLLGTVAYFAGVVQTPITAFVIVMEMTHNNDLLIPLMATAFIAYGTSRLVCPKPIYRALAEDFLATAPRPEPVAAAETVAPDAKAP</sequence>
<evidence type="ECO:0000256" key="7">
    <source>
        <dbReference type="ARBA" id="ARBA00023173"/>
    </source>
</evidence>
<evidence type="ECO:0000256" key="2">
    <source>
        <dbReference type="ARBA" id="ARBA00022448"/>
    </source>
</evidence>
<keyword evidence="9" id="KW-0407">Ion channel</keyword>
<feature type="transmembrane region" description="Helical" evidence="10">
    <location>
        <begin position="48"/>
        <end position="74"/>
    </location>
</feature>
<dbReference type="Pfam" id="PF00654">
    <property type="entry name" value="Voltage_CLC"/>
    <property type="match status" value="1"/>
</dbReference>
<dbReference type="PANTHER" id="PTHR43427">
    <property type="entry name" value="CHLORIDE CHANNEL PROTEIN CLC-E"/>
    <property type="match status" value="1"/>
</dbReference>
<dbReference type="AlphaFoldDB" id="A0A1D8K9V7"/>
<dbReference type="CDD" id="cd01034">
    <property type="entry name" value="EriC_like"/>
    <property type="match status" value="1"/>
</dbReference>
<dbReference type="PANTHER" id="PTHR43427:SF6">
    <property type="entry name" value="CHLORIDE CHANNEL PROTEIN CLC-E"/>
    <property type="match status" value="1"/>
</dbReference>
<dbReference type="GO" id="GO:0005254">
    <property type="term" value="F:chloride channel activity"/>
    <property type="evidence" value="ECO:0007669"/>
    <property type="project" value="UniProtKB-KW"/>
</dbReference>
<evidence type="ECO:0000313" key="12">
    <source>
        <dbReference type="Proteomes" id="UP000095342"/>
    </source>
</evidence>
<dbReference type="Gene3D" id="1.10.3080.10">
    <property type="entry name" value="Clc chloride channel"/>
    <property type="match status" value="1"/>
</dbReference>
<organism evidence="11 12">
    <name type="scientific">Acidihalobacter aeolianus</name>
    <dbReference type="NCBI Taxonomy" id="2792603"/>
    <lineage>
        <taxon>Bacteria</taxon>
        <taxon>Pseudomonadati</taxon>
        <taxon>Pseudomonadota</taxon>
        <taxon>Gammaproteobacteria</taxon>
        <taxon>Chromatiales</taxon>
        <taxon>Ectothiorhodospiraceae</taxon>
        <taxon>Acidihalobacter</taxon>
    </lineage>
</organism>
<evidence type="ECO:0000256" key="4">
    <source>
        <dbReference type="ARBA" id="ARBA00022989"/>
    </source>
</evidence>
<feature type="transmembrane region" description="Helical" evidence="10">
    <location>
        <begin position="357"/>
        <end position="380"/>
    </location>
</feature>
<dbReference type="SUPFAM" id="SSF81340">
    <property type="entry name" value="Clc chloride channel"/>
    <property type="match status" value="1"/>
</dbReference>
<dbReference type="InterPro" id="IPR050368">
    <property type="entry name" value="ClC-type_chloride_channel"/>
</dbReference>
<feature type="transmembrane region" description="Helical" evidence="10">
    <location>
        <begin position="392"/>
        <end position="411"/>
    </location>
</feature>
<reference evidence="11 12" key="1">
    <citation type="submission" date="2016-09" db="EMBL/GenBank/DDBJ databases">
        <title>Acidihalobacter prosperus V6 (DSM14174).</title>
        <authorList>
            <person name="Khaleque H.N."/>
            <person name="Ramsay J.P."/>
            <person name="Murphy R.J.T."/>
            <person name="Kaksonen A.H."/>
            <person name="Boxall N.J."/>
            <person name="Watkin E.L.J."/>
        </authorList>
    </citation>
    <scope>NUCLEOTIDE SEQUENCE [LARGE SCALE GENOMIC DNA]</scope>
    <source>
        <strain evidence="11 12">V6</strain>
    </source>
</reference>
<dbReference type="InterPro" id="IPR001807">
    <property type="entry name" value="ClC"/>
</dbReference>
<keyword evidence="6 10" id="KW-0472">Membrane</keyword>
<keyword evidence="3 10" id="KW-0812">Transmembrane</keyword>
<evidence type="ECO:0000256" key="10">
    <source>
        <dbReference type="SAM" id="Phobius"/>
    </source>
</evidence>
<evidence type="ECO:0000256" key="3">
    <source>
        <dbReference type="ARBA" id="ARBA00022692"/>
    </source>
</evidence>
<dbReference type="GO" id="GO:0034707">
    <property type="term" value="C:chloride channel complex"/>
    <property type="evidence" value="ECO:0007669"/>
    <property type="project" value="UniProtKB-KW"/>
</dbReference>
<evidence type="ECO:0000256" key="6">
    <source>
        <dbReference type="ARBA" id="ARBA00023136"/>
    </source>
</evidence>
<evidence type="ECO:0000256" key="8">
    <source>
        <dbReference type="ARBA" id="ARBA00023214"/>
    </source>
</evidence>
<evidence type="ECO:0000256" key="5">
    <source>
        <dbReference type="ARBA" id="ARBA00023065"/>
    </source>
</evidence>
<evidence type="ECO:0000256" key="1">
    <source>
        <dbReference type="ARBA" id="ARBA00004141"/>
    </source>
</evidence>
<keyword evidence="2" id="KW-0813">Transport</keyword>
<dbReference type="KEGG" id="aaeo:BJI67_12345"/>
<feature type="transmembrane region" description="Helical" evidence="10">
    <location>
        <begin position="196"/>
        <end position="220"/>
    </location>
</feature>
<dbReference type="InterPro" id="IPR014743">
    <property type="entry name" value="Cl-channel_core"/>
</dbReference>
<feature type="transmembrane region" description="Helical" evidence="10">
    <location>
        <begin position="232"/>
        <end position="255"/>
    </location>
</feature>
<name>A0A1D8K9V7_9GAMM</name>
<accession>A0A1D8K9V7</accession>
<evidence type="ECO:0008006" key="13">
    <source>
        <dbReference type="Google" id="ProtNLM"/>
    </source>
</evidence>
<evidence type="ECO:0000256" key="9">
    <source>
        <dbReference type="ARBA" id="ARBA00023303"/>
    </source>
</evidence>